<sequence>MKLKRNNFQSQEPAIQPITPSKPQPSKLSEQELDSLVGGLSWGGWSNTSYTYRFW</sequence>
<gene>
    <name evidence="2" type="ORF">LYNGBM3L_30890</name>
</gene>
<accession>F4XTP9</accession>
<dbReference type="HOGENOM" id="CLU_3027336_0_0_3"/>
<dbReference type="AlphaFoldDB" id="F4XTP9"/>
<dbReference type="RefSeq" id="WP_008185669.1">
    <property type="nucleotide sequence ID" value="NZ_GL890930.1"/>
</dbReference>
<proteinExistence type="predicted"/>
<keyword evidence="3" id="KW-1185">Reference proteome</keyword>
<dbReference type="EMBL" id="GL890930">
    <property type="protein sequence ID" value="EGJ31875.1"/>
    <property type="molecule type" value="Genomic_DNA"/>
</dbReference>
<evidence type="ECO:0000256" key="1">
    <source>
        <dbReference type="SAM" id="MobiDB-lite"/>
    </source>
</evidence>
<protein>
    <submittedName>
        <fullName evidence="2">Uncharacterized protein</fullName>
    </submittedName>
</protein>
<reference evidence="3" key="1">
    <citation type="journal article" date="2011" name="Proc. Natl. Acad. Sci. U.S.A.">
        <title>Genomic insights into the physiology and ecology of the marine filamentous cyanobacterium Lyngbya majuscula.</title>
        <authorList>
            <person name="Jones A.C."/>
            <person name="Monroe E.A."/>
            <person name="Podell S."/>
            <person name="Hess W.R."/>
            <person name="Klages S."/>
            <person name="Esquenazi E."/>
            <person name="Niessen S."/>
            <person name="Hoover H."/>
            <person name="Rothmann M."/>
            <person name="Lasken R.S."/>
            <person name="Yates J.R.III."/>
            <person name="Reinhardt R."/>
            <person name="Kube M."/>
            <person name="Burkart M.D."/>
            <person name="Allen E.E."/>
            <person name="Dorrestein P.C."/>
            <person name="Gerwick W.H."/>
            <person name="Gerwick L."/>
        </authorList>
    </citation>
    <scope>NUCLEOTIDE SEQUENCE [LARGE SCALE GENOMIC DNA]</scope>
    <source>
        <strain evidence="3">3L</strain>
    </source>
</reference>
<feature type="region of interest" description="Disordered" evidence="1">
    <location>
        <begin position="1"/>
        <end position="31"/>
    </location>
</feature>
<name>F4XTP9_9CYAN</name>
<dbReference type="Proteomes" id="UP000003959">
    <property type="component" value="Unassembled WGS sequence"/>
</dbReference>
<evidence type="ECO:0000313" key="3">
    <source>
        <dbReference type="Proteomes" id="UP000003959"/>
    </source>
</evidence>
<feature type="compositionally biased region" description="Polar residues" evidence="1">
    <location>
        <begin position="1"/>
        <end position="28"/>
    </location>
</feature>
<organism evidence="2 3">
    <name type="scientific">Moorena producens 3L</name>
    <dbReference type="NCBI Taxonomy" id="489825"/>
    <lineage>
        <taxon>Bacteria</taxon>
        <taxon>Bacillati</taxon>
        <taxon>Cyanobacteriota</taxon>
        <taxon>Cyanophyceae</taxon>
        <taxon>Coleofasciculales</taxon>
        <taxon>Coleofasciculaceae</taxon>
        <taxon>Moorena</taxon>
    </lineage>
</organism>
<evidence type="ECO:0000313" key="2">
    <source>
        <dbReference type="EMBL" id="EGJ31875.1"/>
    </source>
</evidence>